<dbReference type="Pfam" id="PF13614">
    <property type="entry name" value="AAA_31"/>
    <property type="match status" value="1"/>
</dbReference>
<dbReference type="CDD" id="cd02042">
    <property type="entry name" value="ParAB_family"/>
    <property type="match status" value="1"/>
</dbReference>
<dbReference type="EMBL" id="JAUZMZ010000080">
    <property type="protein sequence ID" value="MEE2033376.1"/>
    <property type="molecule type" value="Genomic_DNA"/>
</dbReference>
<keyword evidence="3" id="KW-1185">Reference proteome</keyword>
<sequence length="313" mass="32681">MAAREKVPPKRNAEALQRVVALINSKGGVFKTTLASNIGGLLAASDYKVLVVDLDPQGNVAEDLGYTNTDLDDEGSNLAQALAFGSPLEPVRDVRPNLDIAPGGHHLEAATAALTSKASKDPAGARLALAMALAPIAPQYDMILLDCPPGDESLQTAAAAAARWLLIPVKSDASSRKGMAGVMNRLNAVLGDNPDLDLLGVVLTGIGKSATKVQQQARQAIAEAFGGSTDAIFDKTVRHSEATALATRERGLLVHELDDVVRNGPKWYEVLRGEAQAQALAPQASTSVADDLVGVTEELVRRITAAEAEEAAS</sequence>
<organism evidence="2 3">
    <name type="scientific">Rhodococcus chondri</name>
    <dbReference type="NCBI Taxonomy" id="3065941"/>
    <lineage>
        <taxon>Bacteria</taxon>
        <taxon>Bacillati</taxon>
        <taxon>Actinomycetota</taxon>
        <taxon>Actinomycetes</taxon>
        <taxon>Mycobacteriales</taxon>
        <taxon>Nocardiaceae</taxon>
        <taxon>Rhodococcus</taxon>
    </lineage>
</organism>
<gene>
    <name evidence="2" type="ORF">Q8814_14840</name>
</gene>
<evidence type="ECO:0000259" key="1">
    <source>
        <dbReference type="Pfam" id="PF13614"/>
    </source>
</evidence>
<name>A0ABU7JTL9_9NOCA</name>
<comment type="caution">
    <text evidence="2">The sequence shown here is derived from an EMBL/GenBank/DDBJ whole genome shotgun (WGS) entry which is preliminary data.</text>
</comment>
<evidence type="ECO:0000313" key="2">
    <source>
        <dbReference type="EMBL" id="MEE2033376.1"/>
    </source>
</evidence>
<dbReference type="Proteomes" id="UP001331936">
    <property type="component" value="Unassembled WGS sequence"/>
</dbReference>
<dbReference type="PANTHER" id="PTHR13696">
    <property type="entry name" value="P-LOOP CONTAINING NUCLEOSIDE TRIPHOSPHATE HYDROLASE"/>
    <property type="match status" value="1"/>
</dbReference>
<dbReference type="PANTHER" id="PTHR13696:SF99">
    <property type="entry name" value="COBYRINIC ACID AC-DIAMIDE SYNTHASE"/>
    <property type="match status" value="1"/>
</dbReference>
<proteinExistence type="predicted"/>
<dbReference type="InterPro" id="IPR025669">
    <property type="entry name" value="AAA_dom"/>
</dbReference>
<evidence type="ECO:0000313" key="3">
    <source>
        <dbReference type="Proteomes" id="UP001331936"/>
    </source>
</evidence>
<feature type="domain" description="AAA" evidence="1">
    <location>
        <begin position="18"/>
        <end position="191"/>
    </location>
</feature>
<dbReference type="RefSeq" id="WP_330152781.1">
    <property type="nucleotide sequence ID" value="NZ_JAUZMZ010000080.1"/>
</dbReference>
<dbReference type="Gene3D" id="3.40.50.300">
    <property type="entry name" value="P-loop containing nucleotide triphosphate hydrolases"/>
    <property type="match status" value="1"/>
</dbReference>
<dbReference type="InterPro" id="IPR050678">
    <property type="entry name" value="DNA_Partitioning_ATPase"/>
</dbReference>
<dbReference type="InterPro" id="IPR027417">
    <property type="entry name" value="P-loop_NTPase"/>
</dbReference>
<protein>
    <submittedName>
        <fullName evidence="2">ParA family protein</fullName>
    </submittedName>
</protein>
<dbReference type="SUPFAM" id="SSF52540">
    <property type="entry name" value="P-loop containing nucleoside triphosphate hydrolases"/>
    <property type="match status" value="1"/>
</dbReference>
<accession>A0ABU7JTL9</accession>
<reference evidence="2 3" key="1">
    <citation type="submission" date="2023-08" db="EMBL/GenBank/DDBJ databases">
        <authorList>
            <person name="Girao M."/>
            <person name="Carvalho M.F."/>
        </authorList>
    </citation>
    <scope>NUCLEOTIDE SEQUENCE [LARGE SCALE GENOMIC DNA]</scope>
    <source>
        <strain evidence="2 3">CC-R104</strain>
    </source>
</reference>